<dbReference type="EMBL" id="JACCFY010000001">
    <property type="protein sequence ID" value="NYJ77068.1"/>
    <property type="molecule type" value="Genomic_DNA"/>
</dbReference>
<protein>
    <submittedName>
        <fullName evidence="1">Uncharacterized protein</fullName>
    </submittedName>
</protein>
<gene>
    <name evidence="1" type="ORF">HNR09_000479</name>
</gene>
<dbReference type="Proteomes" id="UP000535437">
    <property type="component" value="Unassembled WGS sequence"/>
</dbReference>
<sequence>MTLATGPDQAATEETRSWRIEGVESHLSELHGRICAAVERARTGGTASQAETEAIADAVIEELGVDYVEGCEGVWRYVTAWQGSMGD</sequence>
<accession>A0A7Z0GLK1</accession>
<dbReference type="RefSeq" id="WP_179540601.1">
    <property type="nucleotide sequence ID" value="NZ_BAAALL010000004.1"/>
</dbReference>
<organism evidence="1 2">
    <name type="scientific">Nesterenkonia xinjiangensis</name>
    <dbReference type="NCBI Taxonomy" id="225327"/>
    <lineage>
        <taxon>Bacteria</taxon>
        <taxon>Bacillati</taxon>
        <taxon>Actinomycetota</taxon>
        <taxon>Actinomycetes</taxon>
        <taxon>Micrococcales</taxon>
        <taxon>Micrococcaceae</taxon>
        <taxon>Nesterenkonia</taxon>
    </lineage>
</organism>
<proteinExistence type="predicted"/>
<dbReference type="AlphaFoldDB" id="A0A7Z0GLK1"/>
<evidence type="ECO:0000313" key="1">
    <source>
        <dbReference type="EMBL" id="NYJ77068.1"/>
    </source>
</evidence>
<evidence type="ECO:0000313" key="2">
    <source>
        <dbReference type="Proteomes" id="UP000535437"/>
    </source>
</evidence>
<reference evidence="1 2" key="1">
    <citation type="submission" date="2020-07" db="EMBL/GenBank/DDBJ databases">
        <title>Sequencing the genomes of 1000 actinobacteria strains.</title>
        <authorList>
            <person name="Klenk H.-P."/>
        </authorList>
    </citation>
    <scope>NUCLEOTIDE SEQUENCE [LARGE SCALE GENOMIC DNA]</scope>
    <source>
        <strain evidence="1 2">DSM 15475</strain>
    </source>
</reference>
<name>A0A7Z0GLK1_9MICC</name>
<keyword evidence="2" id="KW-1185">Reference proteome</keyword>
<comment type="caution">
    <text evidence="1">The sequence shown here is derived from an EMBL/GenBank/DDBJ whole genome shotgun (WGS) entry which is preliminary data.</text>
</comment>